<dbReference type="RefSeq" id="WP_100769030.1">
    <property type="nucleotide sequence ID" value="NZ_NPEA01000007.1"/>
</dbReference>
<proteinExistence type="predicted"/>
<dbReference type="OrthoDB" id="361945at2"/>
<keyword evidence="2" id="KW-1185">Reference proteome</keyword>
<comment type="caution">
    <text evidence="1">The sequence shown here is derived from an EMBL/GenBank/DDBJ whole genome shotgun (WGS) entry which is preliminary data.</text>
</comment>
<dbReference type="AlphaFoldDB" id="A0A2M9ZWC8"/>
<gene>
    <name evidence="1" type="ORF">CH365_13095</name>
</gene>
<accession>A0A2M9ZWC8</accession>
<name>A0A2M9ZWC8_9LEPT</name>
<evidence type="ECO:0000313" key="2">
    <source>
        <dbReference type="Proteomes" id="UP000231843"/>
    </source>
</evidence>
<reference evidence="1 2" key="1">
    <citation type="submission" date="2017-07" db="EMBL/GenBank/DDBJ databases">
        <title>Leptospira spp. isolated from tropical soils.</title>
        <authorList>
            <person name="Thibeaux R."/>
            <person name="Iraola G."/>
            <person name="Ferres I."/>
            <person name="Bierque E."/>
            <person name="Girault D."/>
            <person name="Soupe-Gilbert M.-E."/>
            <person name="Picardeau M."/>
            <person name="Goarant C."/>
        </authorList>
    </citation>
    <scope>NUCLEOTIDE SEQUENCE [LARGE SCALE GENOMIC DNA]</scope>
    <source>
        <strain evidence="1 2">ES4-C-A1</strain>
    </source>
</reference>
<evidence type="ECO:0000313" key="1">
    <source>
        <dbReference type="EMBL" id="PJZ76325.1"/>
    </source>
</evidence>
<sequence>MSISTKNLNKLSDIKTIKNLSKALAALDAILCPEWELRYYSYDSKWSDMEELGSMRDGSGSEYKILFSQYGAAINGFDRDSKMSPWMKKKPAYWPGLFEGMPSEFQEFIETEPIPSIGTTFFIWRLNKDQTWKTGDIVFPKGGDDGSQELLYILDGNPLTYQKWAEEYYEIEVSLDLVKKIYNMSKIDNSFLKKLKIKVDNLGQLKSDLIEINYPVNL</sequence>
<protein>
    <submittedName>
        <fullName evidence="1">Uncharacterized protein</fullName>
    </submittedName>
</protein>
<organism evidence="1 2">
    <name type="scientific">Leptospira neocaledonica</name>
    <dbReference type="NCBI Taxonomy" id="2023192"/>
    <lineage>
        <taxon>Bacteria</taxon>
        <taxon>Pseudomonadati</taxon>
        <taxon>Spirochaetota</taxon>
        <taxon>Spirochaetia</taxon>
        <taxon>Leptospirales</taxon>
        <taxon>Leptospiraceae</taxon>
        <taxon>Leptospira</taxon>
    </lineage>
</organism>
<dbReference type="EMBL" id="NPEA01000007">
    <property type="protein sequence ID" value="PJZ76325.1"/>
    <property type="molecule type" value="Genomic_DNA"/>
</dbReference>
<dbReference type="Proteomes" id="UP000231843">
    <property type="component" value="Unassembled WGS sequence"/>
</dbReference>